<evidence type="ECO:0000256" key="9">
    <source>
        <dbReference type="ARBA" id="ARBA00022840"/>
    </source>
</evidence>
<dbReference type="InterPro" id="IPR036890">
    <property type="entry name" value="HATPase_C_sf"/>
</dbReference>
<dbReference type="SMART" id="SM00387">
    <property type="entry name" value="HATPase_c"/>
    <property type="match status" value="1"/>
</dbReference>
<gene>
    <name evidence="13" type="ORF">RBB75_11750</name>
</gene>
<dbReference type="AlphaFoldDB" id="A0AAU7Z8A0"/>
<dbReference type="Pfam" id="PF14827">
    <property type="entry name" value="dCache_3"/>
    <property type="match status" value="1"/>
</dbReference>
<evidence type="ECO:0000256" key="7">
    <source>
        <dbReference type="ARBA" id="ARBA00022741"/>
    </source>
</evidence>
<reference evidence="13" key="1">
    <citation type="submission" date="2023-08" db="EMBL/GenBank/DDBJ databases">
        <authorList>
            <person name="Messyasz A."/>
            <person name="Mannisto M.K."/>
            <person name="Kerkhof L.J."/>
            <person name="Haggblom M."/>
        </authorList>
    </citation>
    <scope>NUCLEOTIDE SEQUENCE</scope>
    <source>
        <strain evidence="13">M8UP23</strain>
    </source>
</reference>
<organism evidence="13">
    <name type="scientific">Tunturiibacter empetritectus</name>
    <dbReference type="NCBI Taxonomy" id="3069691"/>
    <lineage>
        <taxon>Bacteria</taxon>
        <taxon>Pseudomonadati</taxon>
        <taxon>Acidobacteriota</taxon>
        <taxon>Terriglobia</taxon>
        <taxon>Terriglobales</taxon>
        <taxon>Acidobacteriaceae</taxon>
        <taxon>Tunturiibacter</taxon>
    </lineage>
</organism>
<keyword evidence="7" id="KW-0547">Nucleotide-binding</keyword>
<reference evidence="13" key="2">
    <citation type="journal article" date="2024" name="Environ. Microbiol.">
        <title>Genome analysis and description of Tunturibacter gen. nov. expands the diversity of Terriglobia in tundra soils.</title>
        <authorList>
            <person name="Messyasz A."/>
            <person name="Mannisto M.K."/>
            <person name="Kerkhof L.J."/>
            <person name="Haggblom M.M."/>
        </authorList>
    </citation>
    <scope>NUCLEOTIDE SEQUENCE</scope>
    <source>
        <strain evidence="13">M8UP23</strain>
    </source>
</reference>
<dbReference type="GO" id="GO:0005886">
    <property type="term" value="C:plasma membrane"/>
    <property type="evidence" value="ECO:0007669"/>
    <property type="project" value="UniProtKB-SubCell"/>
</dbReference>
<evidence type="ECO:0000259" key="11">
    <source>
        <dbReference type="PROSITE" id="PS50109"/>
    </source>
</evidence>
<dbReference type="SMART" id="SM00388">
    <property type="entry name" value="HisKA"/>
    <property type="match status" value="1"/>
</dbReference>
<feature type="domain" description="HAMP" evidence="12">
    <location>
        <begin position="317"/>
        <end position="369"/>
    </location>
</feature>
<dbReference type="EC" id="2.7.13.3" evidence="3"/>
<comment type="subcellular location">
    <subcellularLocation>
        <location evidence="2">Cell membrane</location>
        <topology evidence="2">Multi-pass membrane protein</topology>
    </subcellularLocation>
</comment>
<evidence type="ECO:0000256" key="6">
    <source>
        <dbReference type="ARBA" id="ARBA00022679"/>
    </source>
</evidence>
<dbReference type="InterPro" id="IPR003661">
    <property type="entry name" value="HisK_dim/P_dom"/>
</dbReference>
<dbReference type="InterPro" id="IPR050980">
    <property type="entry name" value="2C_sensor_his_kinase"/>
</dbReference>
<dbReference type="CDD" id="cd06225">
    <property type="entry name" value="HAMP"/>
    <property type="match status" value="1"/>
</dbReference>
<keyword evidence="10" id="KW-0472">Membrane</keyword>
<dbReference type="InterPro" id="IPR029150">
    <property type="entry name" value="dCache_3"/>
</dbReference>
<name>A0AAU7Z8A0_9BACT</name>
<dbReference type="PRINTS" id="PR00344">
    <property type="entry name" value="BCTRLSENSOR"/>
</dbReference>
<dbReference type="KEGG" id="temp:RBB75_11750"/>
<dbReference type="Gene3D" id="6.10.340.10">
    <property type="match status" value="1"/>
</dbReference>
<keyword evidence="6" id="KW-0808">Transferase</keyword>
<keyword evidence="10" id="KW-1133">Transmembrane helix</keyword>
<dbReference type="InterPro" id="IPR036097">
    <property type="entry name" value="HisK_dim/P_sf"/>
</dbReference>
<proteinExistence type="predicted"/>
<evidence type="ECO:0000313" key="13">
    <source>
        <dbReference type="EMBL" id="XCB25129.1"/>
    </source>
</evidence>
<keyword evidence="5" id="KW-0597">Phosphoprotein</keyword>
<dbReference type="CDD" id="cd00082">
    <property type="entry name" value="HisKA"/>
    <property type="match status" value="1"/>
</dbReference>
<dbReference type="PANTHER" id="PTHR44936">
    <property type="entry name" value="SENSOR PROTEIN CREC"/>
    <property type="match status" value="1"/>
</dbReference>
<dbReference type="SUPFAM" id="SSF55874">
    <property type="entry name" value="ATPase domain of HSP90 chaperone/DNA topoisomerase II/histidine kinase"/>
    <property type="match status" value="1"/>
</dbReference>
<evidence type="ECO:0000256" key="8">
    <source>
        <dbReference type="ARBA" id="ARBA00022777"/>
    </source>
</evidence>
<dbReference type="Gene3D" id="1.10.287.130">
    <property type="match status" value="1"/>
</dbReference>
<keyword evidence="4" id="KW-1003">Cell membrane</keyword>
<protein>
    <recommendedName>
        <fullName evidence="3">histidine kinase</fullName>
        <ecNumber evidence="3">2.7.13.3</ecNumber>
    </recommendedName>
</protein>
<evidence type="ECO:0000256" key="5">
    <source>
        <dbReference type="ARBA" id="ARBA00022553"/>
    </source>
</evidence>
<dbReference type="InterPro" id="IPR003594">
    <property type="entry name" value="HATPase_dom"/>
</dbReference>
<evidence type="ECO:0000259" key="12">
    <source>
        <dbReference type="PROSITE" id="PS50885"/>
    </source>
</evidence>
<dbReference type="SMART" id="SM00304">
    <property type="entry name" value="HAMP"/>
    <property type="match status" value="1"/>
</dbReference>
<feature type="transmembrane region" description="Helical" evidence="10">
    <location>
        <begin position="31"/>
        <end position="52"/>
    </location>
</feature>
<dbReference type="InterPro" id="IPR005467">
    <property type="entry name" value="His_kinase_dom"/>
</dbReference>
<dbReference type="PROSITE" id="PS50885">
    <property type="entry name" value="HAMP"/>
    <property type="match status" value="1"/>
</dbReference>
<evidence type="ECO:0000256" key="2">
    <source>
        <dbReference type="ARBA" id="ARBA00004651"/>
    </source>
</evidence>
<dbReference type="Pfam" id="PF00672">
    <property type="entry name" value="HAMP"/>
    <property type="match status" value="1"/>
</dbReference>
<accession>A0AAU7Z8A0</accession>
<evidence type="ECO:0000256" key="1">
    <source>
        <dbReference type="ARBA" id="ARBA00000085"/>
    </source>
</evidence>
<keyword evidence="9" id="KW-0067">ATP-binding</keyword>
<dbReference type="Pfam" id="PF02518">
    <property type="entry name" value="HATPase_c"/>
    <property type="match status" value="1"/>
</dbReference>
<dbReference type="Gene3D" id="3.30.565.10">
    <property type="entry name" value="Histidine kinase-like ATPase, C-terminal domain"/>
    <property type="match status" value="1"/>
</dbReference>
<dbReference type="PANTHER" id="PTHR44936:SF10">
    <property type="entry name" value="SENSOR PROTEIN RSTB"/>
    <property type="match status" value="1"/>
</dbReference>
<sequence length="624" mass="68059">MFHEYSQSRPAAQMTNELVGLNEKPGIRTHILLVVAMALVIAVVTGSSLLLIRHRLRVEVTEELSQDLTHSVTTFQNLQAERVAALERENSLLAQLPTLKALMTSGDDLTIQDGATEFWRLSGNDLFALMDPSGRVVAVYRKHAAPDATLVRGLQTLTTSPDKRYLIDGRGLYVCSLQPLYFGGDGDGTLLGYVVSGVSIEPTVRQISRPTGAEATFLNGGEVVASTLSSSAQASLTAEPLLRSNMMPTPAVLNLGGTRFLADTEDLTAGATAPLKLVVLRSFEEADRSIHRIDQIVLSAGLLAFLLGTPLMIVLSRFVTRPLEELSRSVIAFGVGDGAYRIPKYGTQEVRQLSTAFSGMRKEIQQKSRELLESERLATIGRMASSVSHDLRHYLAAIYANSEFLASRQLSEQERAEIFADVRAAVHGTTDMIESLLIFSRNGAAMKRSPEIMATLLERAAAVVRAHPDSEHVSLKLQYGDPAKTTIAADGKQIERALCNLLLNACQATRPAERERKVMLTLEVHETQMFIHIIDNGEGIPDAIRNSLFEPFVSEGKQKGTGLGLTLANCIAIEHGGEVVLLKSRPGETVFQMRLSRGLLIPDVTALPEANPQNQVIEHENIRS</sequence>
<evidence type="ECO:0000256" key="4">
    <source>
        <dbReference type="ARBA" id="ARBA00022475"/>
    </source>
</evidence>
<dbReference type="RefSeq" id="WP_353068209.1">
    <property type="nucleotide sequence ID" value="NZ_CP132932.1"/>
</dbReference>
<dbReference type="InterPro" id="IPR003660">
    <property type="entry name" value="HAMP_dom"/>
</dbReference>
<dbReference type="SUPFAM" id="SSF47384">
    <property type="entry name" value="Homodimeric domain of signal transducing histidine kinase"/>
    <property type="match status" value="1"/>
</dbReference>
<feature type="transmembrane region" description="Helical" evidence="10">
    <location>
        <begin position="296"/>
        <end position="319"/>
    </location>
</feature>
<keyword evidence="10" id="KW-0812">Transmembrane</keyword>
<dbReference type="PROSITE" id="PS50109">
    <property type="entry name" value="HIS_KIN"/>
    <property type="match status" value="1"/>
</dbReference>
<evidence type="ECO:0000256" key="10">
    <source>
        <dbReference type="SAM" id="Phobius"/>
    </source>
</evidence>
<keyword evidence="8 13" id="KW-0418">Kinase</keyword>
<dbReference type="GO" id="GO:0005524">
    <property type="term" value="F:ATP binding"/>
    <property type="evidence" value="ECO:0007669"/>
    <property type="project" value="UniProtKB-KW"/>
</dbReference>
<evidence type="ECO:0000256" key="3">
    <source>
        <dbReference type="ARBA" id="ARBA00012438"/>
    </source>
</evidence>
<dbReference type="InterPro" id="IPR004358">
    <property type="entry name" value="Sig_transdc_His_kin-like_C"/>
</dbReference>
<dbReference type="EMBL" id="CP132932">
    <property type="protein sequence ID" value="XCB25129.1"/>
    <property type="molecule type" value="Genomic_DNA"/>
</dbReference>
<feature type="domain" description="Histidine kinase" evidence="11">
    <location>
        <begin position="386"/>
        <end position="599"/>
    </location>
</feature>
<comment type="catalytic activity">
    <reaction evidence="1">
        <text>ATP + protein L-histidine = ADP + protein N-phospho-L-histidine.</text>
        <dbReference type="EC" id="2.7.13.3"/>
    </reaction>
</comment>
<dbReference type="GO" id="GO:0000155">
    <property type="term" value="F:phosphorelay sensor kinase activity"/>
    <property type="evidence" value="ECO:0007669"/>
    <property type="project" value="InterPro"/>
</dbReference>